<dbReference type="Proteomes" id="UP001140091">
    <property type="component" value="Unassembled WGS sequence"/>
</dbReference>
<dbReference type="InterPro" id="IPR036047">
    <property type="entry name" value="F-box-like_dom_sf"/>
</dbReference>
<dbReference type="InterPro" id="IPR006667">
    <property type="entry name" value="SLC41_membr_dom"/>
</dbReference>
<dbReference type="InterPro" id="IPR036739">
    <property type="entry name" value="SLC41_membr_dom_sf"/>
</dbReference>
<dbReference type="SUPFAM" id="SSF81383">
    <property type="entry name" value="F-box domain"/>
    <property type="match status" value="1"/>
</dbReference>
<feature type="transmembrane region" description="Helical" evidence="10">
    <location>
        <begin position="425"/>
        <end position="449"/>
    </location>
</feature>
<gene>
    <name evidence="12" type="ORF">H1R20_g9987</name>
</gene>
<dbReference type="InterPro" id="IPR045349">
    <property type="entry name" value="SLC41A1-3"/>
</dbReference>
<comment type="similarity">
    <text evidence="2">Belongs to the SLC41A transporter family.</text>
</comment>
<evidence type="ECO:0000256" key="8">
    <source>
        <dbReference type="ARBA" id="ARBA00023136"/>
    </source>
</evidence>
<feature type="transmembrane region" description="Helical" evidence="10">
    <location>
        <begin position="455"/>
        <end position="479"/>
    </location>
</feature>
<feature type="transmembrane region" description="Helical" evidence="10">
    <location>
        <begin position="316"/>
        <end position="337"/>
    </location>
</feature>
<feature type="transmembrane region" description="Helical" evidence="10">
    <location>
        <begin position="285"/>
        <end position="310"/>
    </location>
</feature>
<sequence length="1065" mass="118306">MNQNSPGRGSLDDDVEMLAINGAPDRQDQKPLNGAPHKPADESSDSDDDEFDVDEGQRGLLESSGHHDGHRREYTGSSRLETAGKLWHKVKSIVVEAAPALLMTTISLLFTGKLLDSVSRWDAMLQVDQLIMIIPTVLNLQGNLEMNLSARLSTAANMGELDDPKIMRAMLLGNWTLLQIQAISVSFVAACVSLVLGKIVPRAESITVETPPSNSTLTIRHILEARKPIPHLPPESSVRHSGFPTLIMVAATAMSSAFLSGLILGSFMCFLIVACRKFRLDPDNIAPAVASCLGDLVTLCLVGFVSTLLLPFLRTPIPFIVGILMVITAVVCLVYTVRNPHVKSLITEGWSPLFAAMVISSATGIVLDMFVSRYEGFAILAVVISGLPGAAGSIFVSRLSTSLHAAAVNSSANSALRASEPSRRLVMVTLLLITIPVEIIFLAVLNAFGWLNLHIFFVVFSIVFFCCAVLASLTIALHLTDWLWSKNRDPDMYALPIHSALMDLIEPPDLLSLGQTCKTFHELLSQREIWETALRLVIYKNELFEPSYEPIESMDVSELRRAALGPTLWHNMLSKVANTANYVLYPVSVEVLERERIPDYPSRDIERVWLVPGGRYLFGMSQADVTLWDLGVPDPTHRMKVHPVALGTEHVDSAMSFAVAQFQSKFLRFAVLTRREVAIASFHVYEVGPLPGATVIRFLAKFSFQATAFRHVGLYWIAGNLLFFVVNHVLVFAWDFTRNLFKVWTCGDHIFQLITVGDFVVAFTASSLIGWKMPSLDPMHSNLILEPRPEEVTLPPDFRIELGADIESLLTVCHNLINLPSKWYSRASPLVFDTIGPATDDTDGRHRVQVRRYKLDFALNDPSTSSITFISQFSFAQPDARRYLIGLKAPVLSSGHHLMVSPAYLTFSESPYLVYSSMEASNAGKWYKIFLDPDPDHHAFVSMSELQARCLSLVYRRLSMLEQSTRVLTQPYELEIIFLAVLNAFGWLNLHVFFVVFSIVFFCCAVLASLTIALHLTDRLWSKNRDPDMYALPIHSALMDLIGQLLLVLCFEIVTKLGAKLHVRT</sequence>
<evidence type="ECO:0000313" key="12">
    <source>
        <dbReference type="EMBL" id="KAJ2927072.1"/>
    </source>
</evidence>
<feature type="transmembrane region" description="Helical" evidence="10">
    <location>
        <begin position="349"/>
        <end position="371"/>
    </location>
</feature>
<evidence type="ECO:0000313" key="13">
    <source>
        <dbReference type="Proteomes" id="UP001140091"/>
    </source>
</evidence>
<feature type="domain" description="SLC41A/MgtE integral membrane" evidence="11">
    <location>
        <begin position="383"/>
        <end position="505"/>
    </location>
</feature>
<dbReference type="Gene3D" id="1.10.357.20">
    <property type="entry name" value="SLC41 divalent cation transporters, integral membrane domain"/>
    <property type="match status" value="3"/>
</dbReference>
<feature type="transmembrane region" description="Helical" evidence="10">
    <location>
        <begin position="175"/>
        <end position="196"/>
    </location>
</feature>
<feature type="region of interest" description="Disordered" evidence="9">
    <location>
        <begin position="1"/>
        <end position="53"/>
    </location>
</feature>
<keyword evidence="4 10" id="KW-0812">Transmembrane</keyword>
<evidence type="ECO:0000256" key="5">
    <source>
        <dbReference type="ARBA" id="ARBA00022842"/>
    </source>
</evidence>
<dbReference type="PANTHER" id="PTHR16228:SF7">
    <property type="entry name" value="SLC41A_MGTE INTEGRAL MEMBRANE DOMAIN-CONTAINING PROTEIN"/>
    <property type="match status" value="1"/>
</dbReference>
<reference evidence="12" key="1">
    <citation type="submission" date="2022-06" db="EMBL/GenBank/DDBJ databases">
        <title>Genome Sequence of Candolleomyces eurysporus.</title>
        <authorList>
            <person name="Buettner E."/>
        </authorList>
    </citation>
    <scope>NUCLEOTIDE SEQUENCE</scope>
    <source>
        <strain evidence="12">VTCC 930004</strain>
    </source>
</reference>
<feature type="domain" description="SLC41A/MgtE integral membrane" evidence="11">
    <location>
        <begin position="134"/>
        <end position="301"/>
    </location>
</feature>
<feature type="transmembrane region" description="Helical" evidence="10">
    <location>
        <begin position="377"/>
        <end position="396"/>
    </location>
</feature>
<evidence type="ECO:0000256" key="6">
    <source>
        <dbReference type="ARBA" id="ARBA00022989"/>
    </source>
</evidence>
<evidence type="ECO:0000256" key="3">
    <source>
        <dbReference type="ARBA" id="ARBA00022448"/>
    </source>
</evidence>
<feature type="transmembrane region" description="Helical" evidence="10">
    <location>
        <begin position="1034"/>
        <end position="1054"/>
    </location>
</feature>
<dbReference type="OrthoDB" id="666972at2759"/>
<evidence type="ECO:0000256" key="10">
    <source>
        <dbReference type="SAM" id="Phobius"/>
    </source>
</evidence>
<evidence type="ECO:0000256" key="4">
    <source>
        <dbReference type="ARBA" id="ARBA00022692"/>
    </source>
</evidence>
<feature type="compositionally biased region" description="Acidic residues" evidence="9">
    <location>
        <begin position="42"/>
        <end position="53"/>
    </location>
</feature>
<feature type="non-terminal residue" evidence="12">
    <location>
        <position position="1"/>
    </location>
</feature>
<keyword evidence="7" id="KW-0406">Ion transport</keyword>
<keyword evidence="3" id="KW-0813">Transport</keyword>
<keyword evidence="5" id="KW-0460">Magnesium</keyword>
<dbReference type="GO" id="GO:0008324">
    <property type="term" value="F:monoatomic cation transmembrane transporter activity"/>
    <property type="evidence" value="ECO:0007669"/>
    <property type="project" value="InterPro"/>
</dbReference>
<protein>
    <recommendedName>
        <fullName evidence="11">SLC41A/MgtE integral membrane domain-containing protein</fullName>
    </recommendedName>
</protein>
<evidence type="ECO:0000256" key="9">
    <source>
        <dbReference type="SAM" id="MobiDB-lite"/>
    </source>
</evidence>
<organism evidence="12 13">
    <name type="scientific">Candolleomyces eurysporus</name>
    <dbReference type="NCBI Taxonomy" id="2828524"/>
    <lineage>
        <taxon>Eukaryota</taxon>
        <taxon>Fungi</taxon>
        <taxon>Dikarya</taxon>
        <taxon>Basidiomycota</taxon>
        <taxon>Agaricomycotina</taxon>
        <taxon>Agaricomycetes</taxon>
        <taxon>Agaricomycetidae</taxon>
        <taxon>Agaricales</taxon>
        <taxon>Agaricineae</taxon>
        <taxon>Psathyrellaceae</taxon>
        <taxon>Candolleomyces</taxon>
    </lineage>
</organism>
<dbReference type="SUPFAM" id="SSF161093">
    <property type="entry name" value="MgtE membrane domain-like"/>
    <property type="match status" value="3"/>
</dbReference>
<evidence type="ECO:0000256" key="2">
    <source>
        <dbReference type="ARBA" id="ARBA00009749"/>
    </source>
</evidence>
<keyword evidence="8 10" id="KW-0472">Membrane</keyword>
<evidence type="ECO:0000256" key="7">
    <source>
        <dbReference type="ARBA" id="ARBA00023065"/>
    </source>
</evidence>
<feature type="domain" description="SLC41A/MgtE integral membrane" evidence="11">
    <location>
        <begin position="977"/>
        <end position="1050"/>
    </location>
</feature>
<dbReference type="AlphaFoldDB" id="A0A9W8J2H7"/>
<feature type="transmembrane region" description="Helical" evidence="10">
    <location>
        <begin position="750"/>
        <end position="771"/>
    </location>
</feature>
<keyword evidence="13" id="KW-1185">Reference proteome</keyword>
<dbReference type="PANTHER" id="PTHR16228">
    <property type="entry name" value="DIVALENT CATION TRANSPORTER SOLUTE CARRIER FAMILY 41"/>
    <property type="match status" value="1"/>
</dbReference>
<evidence type="ECO:0000259" key="11">
    <source>
        <dbReference type="Pfam" id="PF01769"/>
    </source>
</evidence>
<dbReference type="GO" id="GO:0005886">
    <property type="term" value="C:plasma membrane"/>
    <property type="evidence" value="ECO:0007669"/>
    <property type="project" value="TreeGrafter"/>
</dbReference>
<comment type="caution">
    <text evidence="12">The sequence shown here is derived from an EMBL/GenBank/DDBJ whole genome shotgun (WGS) entry which is preliminary data.</text>
</comment>
<comment type="subcellular location">
    <subcellularLocation>
        <location evidence="1">Membrane</location>
        <topology evidence="1">Multi-pass membrane protein</topology>
    </subcellularLocation>
</comment>
<dbReference type="EMBL" id="JANBPK010001038">
    <property type="protein sequence ID" value="KAJ2927072.1"/>
    <property type="molecule type" value="Genomic_DNA"/>
</dbReference>
<evidence type="ECO:0000256" key="1">
    <source>
        <dbReference type="ARBA" id="ARBA00004141"/>
    </source>
</evidence>
<accession>A0A9W8J2H7</accession>
<feature type="transmembrane region" description="Helical" evidence="10">
    <location>
        <begin position="992"/>
        <end position="1014"/>
    </location>
</feature>
<proteinExistence type="inferred from homology"/>
<dbReference type="Pfam" id="PF01769">
    <property type="entry name" value="MgtE"/>
    <property type="match status" value="3"/>
</dbReference>
<feature type="transmembrane region" description="Helical" evidence="10">
    <location>
        <begin position="712"/>
        <end position="730"/>
    </location>
</feature>
<name>A0A9W8J2H7_9AGAR</name>
<keyword evidence="6 10" id="KW-1133">Transmembrane helix</keyword>
<feature type="transmembrane region" description="Helical" evidence="10">
    <location>
        <begin position="246"/>
        <end position="273"/>
    </location>
</feature>